<dbReference type="GeneID" id="136082447"/>
<dbReference type="RefSeq" id="XP_065657853.1">
    <property type="nucleotide sequence ID" value="XM_065801781.1"/>
</dbReference>
<reference evidence="2 3" key="1">
    <citation type="submission" date="2025-05" db="UniProtKB">
        <authorList>
            <consortium name="RefSeq"/>
        </authorList>
    </citation>
    <scope>IDENTIFICATION</scope>
</reference>
<evidence type="ECO:0000313" key="2">
    <source>
        <dbReference type="RefSeq" id="XP_065657852.1"/>
    </source>
</evidence>
<keyword evidence="1" id="KW-1185">Reference proteome</keyword>
<dbReference type="RefSeq" id="XP_065657852.1">
    <property type="nucleotide sequence ID" value="XM_065801780.1"/>
</dbReference>
<gene>
    <name evidence="2 3 4" type="primary">LOC136082447</name>
</gene>
<protein>
    <submittedName>
        <fullName evidence="2 3">Uncharacterized protein LOC136082447 isoform X2</fullName>
    </submittedName>
</protein>
<dbReference type="PANTHER" id="PTHR47456">
    <property type="entry name" value="PHD-TYPE DOMAIN-CONTAINING PROTEIN"/>
    <property type="match status" value="1"/>
</dbReference>
<evidence type="ECO:0000313" key="4">
    <source>
        <dbReference type="RefSeq" id="XP_065657854.1"/>
    </source>
</evidence>
<proteinExistence type="predicted"/>
<name>A0ABM4C8B5_HYDVU</name>
<evidence type="ECO:0000313" key="1">
    <source>
        <dbReference type="Proteomes" id="UP001652625"/>
    </source>
</evidence>
<sequence length="212" mass="25276">MTDYSNEEVNSLETVFPGCQVFICDFHREQAWERWLSKSTNGCSYVKDQVKKKLREIAHSKTEEICKKLVQELEEWPEWKKYPKLAEYLTNTWLSIQKRWVFAYRQDRLLLNVNTNNGIERQHQSFKYSFLEKRKNSSLTAMLSICIEEFLPHKFDKYCDGNKKAHSAYRKYNDNIPKYLINRPPPLIKHCMSLIDKLQDVDLRGVTLVTDK</sequence>
<dbReference type="RefSeq" id="XP_065657854.1">
    <property type="nucleotide sequence ID" value="XM_065801782.1"/>
</dbReference>
<dbReference type="Proteomes" id="UP001652625">
    <property type="component" value="Chromosome 07"/>
</dbReference>
<organism evidence="1 4">
    <name type="scientific">Hydra vulgaris</name>
    <name type="common">Hydra</name>
    <name type="synonym">Hydra attenuata</name>
    <dbReference type="NCBI Taxonomy" id="6087"/>
    <lineage>
        <taxon>Eukaryota</taxon>
        <taxon>Metazoa</taxon>
        <taxon>Cnidaria</taxon>
        <taxon>Hydrozoa</taxon>
        <taxon>Hydroidolina</taxon>
        <taxon>Anthoathecata</taxon>
        <taxon>Aplanulata</taxon>
        <taxon>Hydridae</taxon>
        <taxon>Hydra</taxon>
    </lineage>
</organism>
<evidence type="ECO:0000313" key="3">
    <source>
        <dbReference type="RefSeq" id="XP_065657853.1"/>
    </source>
</evidence>
<accession>A0ABM4C8B5</accession>